<dbReference type="AlphaFoldDB" id="A0AAF0BI91"/>
<protein>
    <submittedName>
        <fullName evidence="2">YibE/F family protein</fullName>
    </submittedName>
</protein>
<feature type="transmembrane region" description="Helical" evidence="1">
    <location>
        <begin position="191"/>
        <end position="213"/>
    </location>
</feature>
<feature type="transmembrane region" description="Helical" evidence="1">
    <location>
        <begin position="112"/>
        <end position="129"/>
    </location>
</feature>
<dbReference type="Proteomes" id="UP001179600">
    <property type="component" value="Chromosome"/>
</dbReference>
<evidence type="ECO:0000256" key="1">
    <source>
        <dbReference type="SAM" id="Phobius"/>
    </source>
</evidence>
<dbReference type="RefSeq" id="WP_272163587.1">
    <property type="nucleotide sequence ID" value="NZ_CP116507.1"/>
</dbReference>
<dbReference type="PANTHER" id="PTHR41771:SF1">
    <property type="entry name" value="MEMBRANE PROTEIN"/>
    <property type="match status" value="1"/>
</dbReference>
<reference evidence="2" key="1">
    <citation type="submission" date="2023-01" db="EMBL/GenBank/DDBJ databases">
        <title>Oxazolidinone resistance genes in florfenicol resistant enterococci from beef cattle and veal calves at slaughter.</title>
        <authorList>
            <person name="Biggel M."/>
        </authorList>
    </citation>
    <scope>NUCLEOTIDE SEQUENCE</scope>
    <source>
        <strain evidence="2">K204-1</strain>
    </source>
</reference>
<sequence length="358" mass="40477">MLKHLLHEKATILLTFFIICLSLYGHHQLTHYENYPQLIAQIESVSEQKTKTETVQTIKVKGLNHQIKEKTLTLKQTVPISQINGTRYRPNQKLFLRENQSSYTIQGLKRDLTIWRILIGFAILLIWLLKKQGLFTLISVIANLVLITLIVRDYVAQPTANLVTYFMMAIIPLTIVSLVLTNGWQKKTYTAILATLSGTFVSFLMGWLLLNLTHFNGLRFEEMGFITRSPQQIFLASLLIGCLGAVMDVAMTVVASLYELKEQTPHLSRAAVKQSGKQIGQDIMGPMTNVLFFSYISGAIPMMLIFLLNHLTLPHTWDMLLTLEVARAFIGGIGIILTIPISIHFSLFFLFKKGGQAR</sequence>
<feature type="transmembrane region" description="Helical" evidence="1">
    <location>
        <begin position="134"/>
        <end position="151"/>
    </location>
</feature>
<keyword evidence="1" id="KW-0812">Transmembrane</keyword>
<organism evidence="2 3">
    <name type="scientific">Vagococcus lutrae</name>
    <dbReference type="NCBI Taxonomy" id="81947"/>
    <lineage>
        <taxon>Bacteria</taxon>
        <taxon>Bacillati</taxon>
        <taxon>Bacillota</taxon>
        <taxon>Bacilli</taxon>
        <taxon>Lactobacillales</taxon>
        <taxon>Enterococcaceae</taxon>
        <taxon>Vagococcus</taxon>
    </lineage>
</organism>
<dbReference type="PANTHER" id="PTHR41771">
    <property type="entry name" value="MEMBRANE PROTEIN-RELATED"/>
    <property type="match status" value="1"/>
</dbReference>
<evidence type="ECO:0000313" key="3">
    <source>
        <dbReference type="Proteomes" id="UP001179600"/>
    </source>
</evidence>
<accession>A0AAF0BI91</accession>
<feature type="transmembrane region" description="Helical" evidence="1">
    <location>
        <begin position="163"/>
        <end position="184"/>
    </location>
</feature>
<evidence type="ECO:0000313" key="2">
    <source>
        <dbReference type="EMBL" id="WCG23270.1"/>
    </source>
</evidence>
<feature type="transmembrane region" description="Helical" evidence="1">
    <location>
        <begin position="233"/>
        <end position="258"/>
    </location>
</feature>
<name>A0AAF0BI91_9ENTE</name>
<dbReference type="Pfam" id="PF07907">
    <property type="entry name" value="YibE_F"/>
    <property type="match status" value="1"/>
</dbReference>
<keyword evidence="1" id="KW-0472">Membrane</keyword>
<gene>
    <name evidence="2" type="ORF">PML95_03240</name>
</gene>
<dbReference type="InterPro" id="IPR012507">
    <property type="entry name" value="YibE_F"/>
</dbReference>
<keyword evidence="1" id="KW-1133">Transmembrane helix</keyword>
<feature type="transmembrane region" description="Helical" evidence="1">
    <location>
        <begin position="290"/>
        <end position="308"/>
    </location>
</feature>
<proteinExistence type="predicted"/>
<feature type="transmembrane region" description="Helical" evidence="1">
    <location>
        <begin position="328"/>
        <end position="351"/>
    </location>
</feature>
<dbReference type="EMBL" id="CP116507">
    <property type="protein sequence ID" value="WCG23270.1"/>
    <property type="molecule type" value="Genomic_DNA"/>
</dbReference>